<keyword evidence="2" id="KW-1185">Reference proteome</keyword>
<dbReference type="Proteomes" id="UP000499080">
    <property type="component" value="Unassembled WGS sequence"/>
</dbReference>
<dbReference type="AlphaFoldDB" id="A0A4Y2L5H8"/>
<protein>
    <submittedName>
        <fullName evidence="1">Uncharacterized protein</fullName>
    </submittedName>
</protein>
<sequence>MGKTDRAYNAKSAIHTFKQSPNMAAVYPCDWQLPIKIGTKSMGKRVSLLKRRIQGFRFNVQRTPYTADFQWNRFSNLEPSGPEAETLLLGHCGLEHFAEFSVYSKFPEIKTEVSPN</sequence>
<reference evidence="1 2" key="1">
    <citation type="journal article" date="2019" name="Sci. Rep.">
        <title>Orb-weaving spider Araneus ventricosus genome elucidates the spidroin gene catalogue.</title>
        <authorList>
            <person name="Kono N."/>
            <person name="Nakamura H."/>
            <person name="Ohtoshi R."/>
            <person name="Moran D.A.P."/>
            <person name="Shinohara A."/>
            <person name="Yoshida Y."/>
            <person name="Fujiwara M."/>
            <person name="Mori M."/>
            <person name="Tomita M."/>
            <person name="Arakawa K."/>
        </authorList>
    </citation>
    <scope>NUCLEOTIDE SEQUENCE [LARGE SCALE GENOMIC DNA]</scope>
</reference>
<dbReference type="OrthoDB" id="1099063at2759"/>
<gene>
    <name evidence="1" type="ORF">AVEN_33508_1</name>
</gene>
<organism evidence="1 2">
    <name type="scientific">Araneus ventricosus</name>
    <name type="common">Orbweaver spider</name>
    <name type="synonym">Epeira ventricosa</name>
    <dbReference type="NCBI Taxonomy" id="182803"/>
    <lineage>
        <taxon>Eukaryota</taxon>
        <taxon>Metazoa</taxon>
        <taxon>Ecdysozoa</taxon>
        <taxon>Arthropoda</taxon>
        <taxon>Chelicerata</taxon>
        <taxon>Arachnida</taxon>
        <taxon>Araneae</taxon>
        <taxon>Araneomorphae</taxon>
        <taxon>Entelegynae</taxon>
        <taxon>Araneoidea</taxon>
        <taxon>Araneidae</taxon>
        <taxon>Araneus</taxon>
    </lineage>
</organism>
<dbReference type="EMBL" id="BGPR01005382">
    <property type="protein sequence ID" value="GBN09669.1"/>
    <property type="molecule type" value="Genomic_DNA"/>
</dbReference>
<comment type="caution">
    <text evidence="1">The sequence shown here is derived from an EMBL/GenBank/DDBJ whole genome shotgun (WGS) entry which is preliminary data.</text>
</comment>
<name>A0A4Y2L5H8_ARAVE</name>
<accession>A0A4Y2L5H8</accession>
<proteinExistence type="predicted"/>
<evidence type="ECO:0000313" key="1">
    <source>
        <dbReference type="EMBL" id="GBN09669.1"/>
    </source>
</evidence>
<evidence type="ECO:0000313" key="2">
    <source>
        <dbReference type="Proteomes" id="UP000499080"/>
    </source>
</evidence>